<organism evidence="4 5">
    <name type="scientific">Hypnocyclicus thermotrophus</name>
    <dbReference type="NCBI Taxonomy" id="1627895"/>
    <lineage>
        <taxon>Bacteria</taxon>
        <taxon>Fusobacteriati</taxon>
        <taxon>Fusobacteriota</taxon>
        <taxon>Fusobacteriia</taxon>
        <taxon>Fusobacteriales</taxon>
        <taxon>Fusobacteriaceae</taxon>
        <taxon>Hypnocyclicus</taxon>
    </lineage>
</organism>
<keyword evidence="5" id="KW-1185">Reference proteome</keyword>
<dbReference type="Pfam" id="PF13411">
    <property type="entry name" value="MerR_1"/>
    <property type="match status" value="1"/>
</dbReference>
<dbReference type="SMART" id="SM00422">
    <property type="entry name" value="HTH_MERR"/>
    <property type="match status" value="1"/>
</dbReference>
<dbReference type="GO" id="GO:0003677">
    <property type="term" value="F:DNA binding"/>
    <property type="evidence" value="ECO:0007669"/>
    <property type="project" value="UniProtKB-KW"/>
</dbReference>
<evidence type="ECO:0000256" key="1">
    <source>
        <dbReference type="ARBA" id="ARBA00023125"/>
    </source>
</evidence>
<proteinExistence type="predicted"/>
<keyword evidence="1 4" id="KW-0238">DNA-binding</keyword>
<evidence type="ECO:0000259" key="3">
    <source>
        <dbReference type="PROSITE" id="PS50937"/>
    </source>
</evidence>
<dbReference type="InterPro" id="IPR000551">
    <property type="entry name" value="MerR-type_HTH_dom"/>
</dbReference>
<dbReference type="PANTHER" id="PTHR30204">
    <property type="entry name" value="REDOX-CYCLING DRUG-SENSING TRANSCRIPTIONAL ACTIVATOR SOXR"/>
    <property type="match status" value="1"/>
</dbReference>
<dbReference type="SUPFAM" id="SSF46955">
    <property type="entry name" value="Putative DNA-binding domain"/>
    <property type="match status" value="1"/>
</dbReference>
<dbReference type="PANTHER" id="PTHR30204:SF90">
    <property type="entry name" value="HTH-TYPE TRANSCRIPTIONAL ACTIVATOR MTA"/>
    <property type="match status" value="1"/>
</dbReference>
<comment type="caution">
    <text evidence="4">The sequence shown here is derived from an EMBL/GenBank/DDBJ whole genome shotgun (WGS) entry which is preliminary data.</text>
</comment>
<evidence type="ECO:0000313" key="5">
    <source>
        <dbReference type="Proteomes" id="UP000294678"/>
    </source>
</evidence>
<feature type="domain" description="HTH merR-type" evidence="3">
    <location>
        <begin position="3"/>
        <end position="71"/>
    </location>
</feature>
<feature type="coiled-coil region" evidence="2">
    <location>
        <begin position="83"/>
        <end position="110"/>
    </location>
</feature>
<dbReference type="Gene3D" id="1.10.1660.10">
    <property type="match status" value="1"/>
</dbReference>
<accession>A0AA46DZP2</accession>
<dbReference type="InterPro" id="IPR009061">
    <property type="entry name" value="DNA-bd_dom_put_sf"/>
</dbReference>
<protein>
    <submittedName>
        <fullName evidence="4">DNA-binding transcriptional MerR regulator</fullName>
    </submittedName>
</protein>
<name>A0AA46DZP2_9FUSO</name>
<dbReference type="RefSeq" id="WP_134112550.1">
    <property type="nucleotide sequence ID" value="NZ_SOBG01000002.1"/>
</dbReference>
<dbReference type="PROSITE" id="PS50937">
    <property type="entry name" value="HTH_MERR_2"/>
    <property type="match status" value="1"/>
</dbReference>
<dbReference type="Proteomes" id="UP000294678">
    <property type="component" value="Unassembled WGS sequence"/>
</dbReference>
<gene>
    <name evidence="4" type="ORF">EV215_0656</name>
</gene>
<keyword evidence="2" id="KW-0175">Coiled coil</keyword>
<dbReference type="GO" id="GO:0003700">
    <property type="term" value="F:DNA-binding transcription factor activity"/>
    <property type="evidence" value="ECO:0007669"/>
    <property type="project" value="InterPro"/>
</dbReference>
<sequence>MKKYSIKEISEMFDIKASTLRYYEEIGILENVERISGKRVYKQENIDRLHAIFCFKRAGMTMDKLQKFFEYEKKEKLHIDDMLNLLILQEKEVKEKLEQLAKDYEHVKKKVRFYSSIKEAIETNKEIPTWEEFIKKYNKK</sequence>
<dbReference type="InterPro" id="IPR047057">
    <property type="entry name" value="MerR_fam"/>
</dbReference>
<evidence type="ECO:0000313" key="4">
    <source>
        <dbReference type="EMBL" id="TDT71963.1"/>
    </source>
</evidence>
<dbReference type="AlphaFoldDB" id="A0AA46DZP2"/>
<evidence type="ECO:0000256" key="2">
    <source>
        <dbReference type="SAM" id="Coils"/>
    </source>
</evidence>
<reference evidence="4 5" key="1">
    <citation type="submission" date="2019-03" db="EMBL/GenBank/DDBJ databases">
        <title>Genomic Encyclopedia of Type Strains, Phase IV (KMG-IV): sequencing the most valuable type-strain genomes for metagenomic binning, comparative biology and taxonomic classification.</title>
        <authorList>
            <person name="Goeker M."/>
        </authorList>
    </citation>
    <scope>NUCLEOTIDE SEQUENCE [LARGE SCALE GENOMIC DNA]</scope>
    <source>
        <strain evidence="4 5">DSM 100055</strain>
    </source>
</reference>
<dbReference type="EMBL" id="SOBG01000002">
    <property type="protein sequence ID" value="TDT71963.1"/>
    <property type="molecule type" value="Genomic_DNA"/>
</dbReference>